<reference evidence="4 5" key="1">
    <citation type="submission" date="2023-06" db="EMBL/GenBank/DDBJ databases">
        <authorList>
            <person name="Oyuntsetseg B."/>
            <person name="Kim S.B."/>
        </authorList>
    </citation>
    <scope>NUCLEOTIDE SEQUENCE [LARGE SCALE GENOMIC DNA]</scope>
    <source>
        <strain evidence="4 5">2-2</strain>
    </source>
</reference>
<evidence type="ECO:0000256" key="2">
    <source>
        <dbReference type="ARBA" id="ARBA00022898"/>
    </source>
</evidence>
<dbReference type="InterPro" id="IPR001926">
    <property type="entry name" value="TrpB-like_PALP"/>
</dbReference>
<dbReference type="RefSeq" id="WP_285450746.1">
    <property type="nucleotide sequence ID" value="NZ_CP127173.1"/>
</dbReference>
<gene>
    <name evidence="4" type="ORF">QP939_35645</name>
</gene>
<protein>
    <submittedName>
        <fullName evidence="4">Pyridoxal-phosphate dependent enzyme</fullName>
    </submittedName>
</protein>
<sequence>MRHSGETTEGLHVYRSFSEKLADPDLIDLGEGIYVLRFEVMKVASVRAAVQDLLDRGVIRPGQTLVDSSSGIYGHALALVCREFGLKCHIFASISVDVGIRTQLTYLGATFQQVPSSASLKHDQEIRVRLVHKYLRANPDAYWMQQYHDDVHYLGYRGVARTVVEELGTDGLTLVGGVGTGASTSGMGRYLREASPDVRVAGIQPFGSRSFGAESAPMDSFIIAGIGSGIRFANIDYRVYDTVHWLDFDVAAAGCRHLLATTGVFAGLSGGAGWQVARHVRETEPGGGPIVFLAADPGHRYVEVVYPVEAADAPDPGYRPVEIGSLDDLTGPWSTMDWARRPFEVHDDLPEWRQVPRAA</sequence>
<feature type="domain" description="Tryptophan synthase beta chain-like PALP" evidence="3">
    <location>
        <begin position="42"/>
        <end position="294"/>
    </location>
</feature>
<dbReference type="Pfam" id="PF00291">
    <property type="entry name" value="PALP"/>
    <property type="match status" value="1"/>
</dbReference>
<evidence type="ECO:0000313" key="4">
    <source>
        <dbReference type="EMBL" id="WIV54171.1"/>
    </source>
</evidence>
<organism evidence="4 5">
    <name type="scientific">Amycolatopsis nalaikhensis</name>
    <dbReference type="NCBI Taxonomy" id="715472"/>
    <lineage>
        <taxon>Bacteria</taxon>
        <taxon>Bacillati</taxon>
        <taxon>Actinomycetota</taxon>
        <taxon>Actinomycetes</taxon>
        <taxon>Pseudonocardiales</taxon>
        <taxon>Pseudonocardiaceae</taxon>
        <taxon>Amycolatopsis</taxon>
    </lineage>
</organism>
<proteinExistence type="predicted"/>
<dbReference type="InterPro" id="IPR036052">
    <property type="entry name" value="TrpB-like_PALP_sf"/>
</dbReference>
<dbReference type="EMBL" id="CP127173">
    <property type="protein sequence ID" value="WIV54171.1"/>
    <property type="molecule type" value="Genomic_DNA"/>
</dbReference>
<evidence type="ECO:0000259" key="3">
    <source>
        <dbReference type="Pfam" id="PF00291"/>
    </source>
</evidence>
<dbReference type="Proteomes" id="UP001227101">
    <property type="component" value="Chromosome"/>
</dbReference>
<dbReference type="PANTHER" id="PTHR10314">
    <property type="entry name" value="CYSTATHIONINE BETA-SYNTHASE"/>
    <property type="match status" value="1"/>
</dbReference>
<dbReference type="Gene3D" id="3.40.50.1100">
    <property type="match status" value="2"/>
</dbReference>
<evidence type="ECO:0000313" key="5">
    <source>
        <dbReference type="Proteomes" id="UP001227101"/>
    </source>
</evidence>
<name>A0ABY8XEZ2_9PSEU</name>
<keyword evidence="2" id="KW-0663">Pyridoxal phosphate</keyword>
<keyword evidence="5" id="KW-1185">Reference proteome</keyword>
<dbReference type="SUPFAM" id="SSF53686">
    <property type="entry name" value="Tryptophan synthase beta subunit-like PLP-dependent enzymes"/>
    <property type="match status" value="1"/>
</dbReference>
<dbReference type="InterPro" id="IPR050214">
    <property type="entry name" value="Cys_Synth/Cystath_Beta-Synth"/>
</dbReference>
<accession>A0ABY8XEZ2</accession>
<evidence type="ECO:0000256" key="1">
    <source>
        <dbReference type="ARBA" id="ARBA00001933"/>
    </source>
</evidence>
<comment type="cofactor">
    <cofactor evidence="1">
        <name>pyridoxal 5'-phosphate</name>
        <dbReference type="ChEBI" id="CHEBI:597326"/>
    </cofactor>
</comment>